<evidence type="ECO:0000256" key="6">
    <source>
        <dbReference type="ARBA" id="ARBA00022801"/>
    </source>
</evidence>
<dbReference type="SMART" id="SM00851">
    <property type="entry name" value="MGS"/>
    <property type="match status" value="1"/>
</dbReference>
<dbReference type="InterPro" id="IPR011607">
    <property type="entry name" value="MGS-like_dom"/>
</dbReference>
<keyword evidence="7 8" id="KW-0511">Multifunctional enzyme</keyword>
<dbReference type="PANTHER" id="PTHR11692:SF0">
    <property type="entry name" value="BIFUNCTIONAL PURINE BIOSYNTHESIS PROTEIN ATIC"/>
    <property type="match status" value="1"/>
</dbReference>
<dbReference type="CDD" id="cd01421">
    <property type="entry name" value="IMPCH"/>
    <property type="match status" value="1"/>
</dbReference>
<sequence>MKAKRALISLSDKSGIIDFATELNKLGIEILSTGGTAKTLREAGLKVTDVSEVTGFPEIMDGRVKTLHPHIHGGLLGRRDNPEHMATLAKHGIEPIDLVIINLYPFVKVTADLEVDLEMAIENIDIGGPAMLRASAKNYASVAVVTDPNDYAQVLAELKQGEVSLETKGRLAIKAYRMTSQYDAAIDQFLSRRLFQEERLYMQFGQGTPLRYGENSHQSASFYLDEHSKESSVARAQVLNGKEMSFNNYVDANAAYEAVKDIPQDIAAVSVIKHTNPCGFATGATAALALARAWEGDPISAFGGVIATNRKVDMAFAEFLKGDSVPHYSYQVKDGEYIPSLVTTGKFVEVLIAPDFESDAMEFLKKKSKAIRLLKVPPMGEPDRFTFRAITGGILHQGKDNQIFETFQTVTKRDFGGNKKALAEFTMTACKHTKSNAVVLGREYAPGQFQVMGMGSGQPNRVDSMRKLSVTKAKENLKREFDQLGLTGDFESWATEQISNMVLASDAFLPFDDTVREAASLGIRYIVQPGGSMRDEDSIKACDQLGMAMAFTGLRHFNH</sequence>
<keyword evidence="5 8" id="KW-0658">Purine biosynthesis</keyword>
<dbReference type="UniPathway" id="UPA00074">
    <property type="reaction ID" value="UER00133"/>
</dbReference>
<dbReference type="PANTHER" id="PTHR11692">
    <property type="entry name" value="BIFUNCTIONAL PURINE BIOSYNTHESIS PROTEIN PURH"/>
    <property type="match status" value="1"/>
</dbReference>
<evidence type="ECO:0000256" key="1">
    <source>
        <dbReference type="ARBA" id="ARBA00004844"/>
    </source>
</evidence>
<evidence type="ECO:0000256" key="4">
    <source>
        <dbReference type="ARBA" id="ARBA00022679"/>
    </source>
</evidence>
<dbReference type="GO" id="GO:0004643">
    <property type="term" value="F:phosphoribosylaminoimidazolecarboxamide formyltransferase activity"/>
    <property type="evidence" value="ECO:0007669"/>
    <property type="project" value="UniProtKB-UniRule"/>
</dbReference>
<feature type="domain" description="MGS-like" evidence="9">
    <location>
        <begin position="1"/>
        <end position="146"/>
    </location>
</feature>
<dbReference type="InterPro" id="IPR036914">
    <property type="entry name" value="MGS-like_dom_sf"/>
</dbReference>
<comment type="pathway">
    <text evidence="2 8">Purine metabolism; IMP biosynthesis via de novo pathway; 5-formamido-1-(5-phospho-D-ribosyl)imidazole-4-carboxamide from 5-amino-1-(5-phospho-D-ribosyl)imidazole-4-carboxamide (10-formyl THF route): step 1/1.</text>
</comment>
<comment type="domain">
    <text evidence="8">The IMP cyclohydrolase activity resides in the N-terminal region.</text>
</comment>
<dbReference type="Gene3D" id="3.40.50.1380">
    <property type="entry name" value="Methylglyoxal synthase-like domain"/>
    <property type="match status" value="1"/>
</dbReference>
<dbReference type="AlphaFoldDB" id="A0A1F6G698"/>
<dbReference type="EC" id="2.1.2.3" evidence="8"/>
<dbReference type="InterPro" id="IPR024051">
    <property type="entry name" value="AICAR_Tfase_dup_dom_sf"/>
</dbReference>
<comment type="caution">
    <text evidence="10">The sequence shown here is derived from an EMBL/GenBank/DDBJ whole genome shotgun (WGS) entry which is preliminary data.</text>
</comment>
<dbReference type="EMBL" id="MFNE01000046">
    <property type="protein sequence ID" value="OGG93637.1"/>
    <property type="molecule type" value="Genomic_DNA"/>
</dbReference>
<comment type="catalytic activity">
    <reaction evidence="8">
        <text>IMP + H2O = 5-formamido-1-(5-phospho-D-ribosyl)imidazole-4-carboxamide</text>
        <dbReference type="Rhea" id="RHEA:18445"/>
        <dbReference type="ChEBI" id="CHEBI:15377"/>
        <dbReference type="ChEBI" id="CHEBI:58053"/>
        <dbReference type="ChEBI" id="CHEBI:58467"/>
        <dbReference type="EC" id="3.5.4.10"/>
    </reaction>
</comment>
<gene>
    <name evidence="8" type="primary">purH</name>
    <name evidence="10" type="ORF">A2527_10965</name>
</gene>
<keyword evidence="6 8" id="KW-0378">Hydrolase</keyword>
<evidence type="ECO:0000256" key="2">
    <source>
        <dbReference type="ARBA" id="ARBA00004954"/>
    </source>
</evidence>
<evidence type="ECO:0000256" key="3">
    <source>
        <dbReference type="ARBA" id="ARBA00007667"/>
    </source>
</evidence>
<dbReference type="GO" id="GO:0005829">
    <property type="term" value="C:cytosol"/>
    <property type="evidence" value="ECO:0007669"/>
    <property type="project" value="TreeGrafter"/>
</dbReference>
<comment type="catalytic activity">
    <reaction evidence="8">
        <text>(6R)-10-formyltetrahydrofolate + 5-amino-1-(5-phospho-beta-D-ribosyl)imidazole-4-carboxamide = 5-formamido-1-(5-phospho-D-ribosyl)imidazole-4-carboxamide + (6S)-5,6,7,8-tetrahydrofolate</text>
        <dbReference type="Rhea" id="RHEA:22192"/>
        <dbReference type="ChEBI" id="CHEBI:57453"/>
        <dbReference type="ChEBI" id="CHEBI:58467"/>
        <dbReference type="ChEBI" id="CHEBI:58475"/>
        <dbReference type="ChEBI" id="CHEBI:195366"/>
        <dbReference type="EC" id="2.1.2.3"/>
    </reaction>
</comment>
<name>A0A1F6G698_9PROT</name>
<dbReference type="HAMAP" id="MF_00139">
    <property type="entry name" value="PurH"/>
    <property type="match status" value="1"/>
</dbReference>
<evidence type="ECO:0000313" key="11">
    <source>
        <dbReference type="Proteomes" id="UP000178449"/>
    </source>
</evidence>
<comment type="pathway">
    <text evidence="1 8">Purine metabolism; IMP biosynthesis via de novo pathway; IMP from 5-formamido-1-(5-phospho-D-ribosyl)imidazole-4-carboxamide: step 1/1.</text>
</comment>
<dbReference type="GO" id="GO:0006189">
    <property type="term" value="P:'de novo' IMP biosynthetic process"/>
    <property type="evidence" value="ECO:0007669"/>
    <property type="project" value="UniProtKB-UniRule"/>
</dbReference>
<dbReference type="PIRSF" id="PIRSF000414">
    <property type="entry name" value="AICARFT_IMPCHas"/>
    <property type="match status" value="1"/>
</dbReference>
<protein>
    <recommendedName>
        <fullName evidence="8">Bifunctional purine biosynthesis protein PurH</fullName>
    </recommendedName>
    <domain>
        <recommendedName>
            <fullName evidence="8">Phosphoribosylaminoimidazolecarboxamide formyltransferase</fullName>
            <ecNumber evidence="8">2.1.2.3</ecNumber>
        </recommendedName>
        <alternativeName>
            <fullName evidence="8">AICAR transformylase</fullName>
        </alternativeName>
    </domain>
    <domain>
        <recommendedName>
            <fullName evidence="8">IMP cyclohydrolase</fullName>
            <ecNumber evidence="8">3.5.4.10</ecNumber>
        </recommendedName>
        <alternativeName>
            <fullName evidence="8">ATIC</fullName>
        </alternativeName>
        <alternativeName>
            <fullName evidence="8">IMP synthase</fullName>
        </alternativeName>
        <alternativeName>
            <fullName evidence="8">Inosinicase</fullName>
        </alternativeName>
    </domain>
</protein>
<evidence type="ECO:0000259" key="9">
    <source>
        <dbReference type="PROSITE" id="PS51855"/>
    </source>
</evidence>
<evidence type="ECO:0000256" key="7">
    <source>
        <dbReference type="ARBA" id="ARBA00023268"/>
    </source>
</evidence>
<dbReference type="GO" id="GO:0003937">
    <property type="term" value="F:IMP cyclohydrolase activity"/>
    <property type="evidence" value="ECO:0007669"/>
    <property type="project" value="UniProtKB-UniRule"/>
</dbReference>
<keyword evidence="4 8" id="KW-0808">Transferase</keyword>
<dbReference type="InterPro" id="IPR002695">
    <property type="entry name" value="PurH-like"/>
</dbReference>
<dbReference type="STRING" id="1817772.A2527_10965"/>
<proteinExistence type="inferred from homology"/>
<dbReference type="Gene3D" id="3.40.140.20">
    <property type="match status" value="2"/>
</dbReference>
<evidence type="ECO:0000313" key="10">
    <source>
        <dbReference type="EMBL" id="OGG93637.1"/>
    </source>
</evidence>
<dbReference type="FunFam" id="3.40.50.1380:FF:000001">
    <property type="entry name" value="Bifunctional purine biosynthesis protein PurH"/>
    <property type="match status" value="1"/>
</dbReference>
<dbReference type="SMART" id="SM00798">
    <property type="entry name" value="AICARFT_IMPCHas"/>
    <property type="match status" value="1"/>
</dbReference>
<dbReference type="InterPro" id="IPR016193">
    <property type="entry name" value="Cytidine_deaminase-like"/>
</dbReference>
<dbReference type="Pfam" id="PF01808">
    <property type="entry name" value="AICARFT_IMPCHas"/>
    <property type="match status" value="1"/>
</dbReference>
<dbReference type="SUPFAM" id="SSF52335">
    <property type="entry name" value="Methylglyoxal synthase-like"/>
    <property type="match status" value="1"/>
</dbReference>
<dbReference type="SUPFAM" id="SSF53927">
    <property type="entry name" value="Cytidine deaminase-like"/>
    <property type="match status" value="1"/>
</dbReference>
<organism evidence="10 11">
    <name type="scientific">Candidatus Lambdaproteobacteria bacterium RIFOXYD2_FULL_50_16</name>
    <dbReference type="NCBI Taxonomy" id="1817772"/>
    <lineage>
        <taxon>Bacteria</taxon>
        <taxon>Pseudomonadati</taxon>
        <taxon>Pseudomonadota</taxon>
        <taxon>Candidatus Lambdaproteobacteria</taxon>
    </lineage>
</organism>
<evidence type="ECO:0000256" key="5">
    <source>
        <dbReference type="ARBA" id="ARBA00022755"/>
    </source>
</evidence>
<dbReference type="Proteomes" id="UP000178449">
    <property type="component" value="Unassembled WGS sequence"/>
</dbReference>
<evidence type="ECO:0000256" key="8">
    <source>
        <dbReference type="HAMAP-Rule" id="MF_00139"/>
    </source>
</evidence>
<dbReference type="Pfam" id="PF02142">
    <property type="entry name" value="MGS"/>
    <property type="match status" value="1"/>
</dbReference>
<comment type="similarity">
    <text evidence="3 8">Belongs to the PurH family.</text>
</comment>
<reference evidence="10 11" key="1">
    <citation type="journal article" date="2016" name="Nat. Commun.">
        <title>Thousands of microbial genomes shed light on interconnected biogeochemical processes in an aquifer system.</title>
        <authorList>
            <person name="Anantharaman K."/>
            <person name="Brown C.T."/>
            <person name="Hug L.A."/>
            <person name="Sharon I."/>
            <person name="Castelle C.J."/>
            <person name="Probst A.J."/>
            <person name="Thomas B.C."/>
            <person name="Singh A."/>
            <person name="Wilkins M.J."/>
            <person name="Karaoz U."/>
            <person name="Brodie E.L."/>
            <person name="Williams K.H."/>
            <person name="Hubbard S.S."/>
            <person name="Banfield J.F."/>
        </authorList>
    </citation>
    <scope>NUCLEOTIDE SEQUENCE [LARGE SCALE GENOMIC DNA]</scope>
</reference>
<accession>A0A1F6G698</accession>
<dbReference type="PROSITE" id="PS51855">
    <property type="entry name" value="MGS"/>
    <property type="match status" value="1"/>
</dbReference>
<dbReference type="EC" id="3.5.4.10" evidence="8"/>
<dbReference type="NCBIfam" id="NF002049">
    <property type="entry name" value="PRK00881.1"/>
    <property type="match status" value="1"/>
</dbReference>